<evidence type="ECO:0000256" key="6">
    <source>
        <dbReference type="ARBA" id="ARBA00023136"/>
    </source>
</evidence>
<evidence type="ECO:0000256" key="1">
    <source>
        <dbReference type="ARBA" id="ARBA00004141"/>
    </source>
</evidence>
<gene>
    <name evidence="11" type="ORF">SCODWIG_03735</name>
</gene>
<feature type="signal peptide" evidence="9">
    <location>
        <begin position="1"/>
        <end position="24"/>
    </location>
</feature>
<feature type="transmembrane region" description="Helical" evidence="8">
    <location>
        <begin position="378"/>
        <end position="398"/>
    </location>
</feature>
<feature type="region of interest" description="Disordered" evidence="7">
    <location>
        <begin position="740"/>
        <end position="775"/>
    </location>
</feature>
<dbReference type="Pfam" id="PF14558">
    <property type="entry name" value="TRP_N"/>
    <property type="match status" value="1"/>
</dbReference>
<dbReference type="Pfam" id="PF06011">
    <property type="entry name" value="TRP"/>
    <property type="match status" value="1"/>
</dbReference>
<dbReference type="GO" id="GO:0009272">
    <property type="term" value="P:fungal-type cell wall biogenesis"/>
    <property type="evidence" value="ECO:0007669"/>
    <property type="project" value="TreeGrafter"/>
</dbReference>
<dbReference type="GO" id="GO:0055085">
    <property type="term" value="P:transmembrane transport"/>
    <property type="evidence" value="ECO:0007669"/>
    <property type="project" value="TreeGrafter"/>
</dbReference>
<dbReference type="InterPro" id="IPR010308">
    <property type="entry name" value="TRP_C"/>
</dbReference>
<evidence type="ECO:0000313" key="11">
    <source>
        <dbReference type="EMBL" id="SSD61974.1"/>
    </source>
</evidence>
<evidence type="ECO:0000256" key="3">
    <source>
        <dbReference type="ARBA" id="ARBA00022692"/>
    </source>
</evidence>
<reference evidence="12" key="1">
    <citation type="submission" date="2018-06" db="EMBL/GenBank/DDBJ databases">
        <authorList>
            <person name="Guldener U."/>
        </authorList>
    </citation>
    <scope>NUCLEOTIDE SEQUENCE [LARGE SCALE GENOMIC DNA]</scope>
    <source>
        <strain evidence="12">UTAD17</strain>
    </source>
</reference>
<protein>
    <submittedName>
        <fullName evidence="11">Related to Putative flavin carrier protein 3</fullName>
    </submittedName>
</protein>
<feature type="region of interest" description="Disordered" evidence="7">
    <location>
        <begin position="675"/>
        <end position="725"/>
    </location>
</feature>
<dbReference type="GO" id="GO:0016020">
    <property type="term" value="C:membrane"/>
    <property type="evidence" value="ECO:0007669"/>
    <property type="project" value="UniProtKB-SubCell"/>
</dbReference>
<feature type="transmembrane region" description="Helical" evidence="8">
    <location>
        <begin position="320"/>
        <end position="344"/>
    </location>
</feature>
<dbReference type="VEuPathDB" id="FungiDB:SCODWIG_03735"/>
<feature type="transmembrane region" description="Helical" evidence="8">
    <location>
        <begin position="466"/>
        <end position="483"/>
    </location>
</feature>
<comment type="similarity">
    <text evidence="2">Belongs to the transient receptor potential (TRP) ion channel family.</text>
</comment>
<evidence type="ECO:0000313" key="12">
    <source>
        <dbReference type="Proteomes" id="UP000262825"/>
    </source>
</evidence>
<keyword evidence="4 9" id="KW-0732">Signal</keyword>
<feature type="chain" id="PRO_5016672137" evidence="9">
    <location>
        <begin position="25"/>
        <end position="844"/>
    </location>
</feature>
<keyword evidence="3 8" id="KW-0812">Transmembrane</keyword>
<evidence type="ECO:0000259" key="10">
    <source>
        <dbReference type="SMART" id="SM01320"/>
    </source>
</evidence>
<keyword evidence="12" id="KW-1185">Reference proteome</keyword>
<sequence length="844" mass="94901">MRILNFYNIFITILYTTLSHVVECKRTLEASSLITCMENSQLAPKTFDVVFDPDDRSLHYSLNLNSEITGYVVALIDVYAYGFKIITKQINPCDIDWKQFCPVTPGEIEVESIQYISEEYVKDIPGIAYTVPDIDAFARVNVVDLSDGDKVIACIQAFFTNGKTVSQIGVKWATAVVAGLGLLVSAMLSAFGNSTAASHISANTMSLFLYFQSVVVVSMQHAQEVPPIAAAWAENLAWSMGLIRITFMQKIFRWYVQSTGGNPSLYLTSTTISILVQRGWNAFKNSELMKRASQIILYGNSNVLIFRGIRRMAYQMHIENTSVVVTGFTFFVLCGYVLAGFIIFCKSCIELSIRAGWLRNTRFLGFRSNWRNVLKGALLRYVYIGFTQLTILSFWEFLERDSPAVIVIACLFIVLTCGLMLWASFRTIYFARVSVQQHSNPAAILYGDEVVLNKYGFFYTMFSARFYYWGCVVLCYNLVKAAFTSFSQQSGQTQALAIFIIDLVYFIILIVYQPYLDRVTNIFSIFITTVTLINSFLFMFFSGLFKQPRSVASIMGWVFFILNAAFSFVLLILIIVYTCLVIFSKNPDLRFKPAKDDRTSFQRNASTNGPIDNTIAAELLALGNAAKDHEENWEDELYKGQKSEKGSTPYENSTNVFSGEVASSANENLLGLSNNITDELNDSSSNDNGVMENDHTNDTSSYSPGEDFDEKNLRSNSGKRQSKGLKGRLFSLTKKFKKSSNTSSRYSDDGRPVTQLTDNSISGNIRPQSEANNGLMSSYRTSEQLDDGFEFMDNPNALEERGKPFINYNDASGDFNTNSRSVQREDSMHSFYANNHEPGKTDLV</sequence>
<name>A0A376BBP5_9ASCO</name>
<evidence type="ECO:0000256" key="7">
    <source>
        <dbReference type="SAM" id="MobiDB-lite"/>
    </source>
</evidence>
<accession>A0A376BBP5</accession>
<comment type="subcellular location">
    <subcellularLocation>
        <location evidence="1">Membrane</location>
        <topology evidence="1">Multi-pass membrane protein</topology>
    </subcellularLocation>
</comment>
<feature type="compositionally biased region" description="Polar residues" evidence="7">
    <location>
        <begin position="754"/>
        <end position="775"/>
    </location>
</feature>
<feature type="transmembrane region" description="Helical" evidence="8">
    <location>
        <begin position="495"/>
        <end position="516"/>
    </location>
</feature>
<dbReference type="Proteomes" id="UP000262825">
    <property type="component" value="Unassembled WGS sequence"/>
</dbReference>
<feature type="compositionally biased region" description="Polar residues" evidence="7">
    <location>
        <begin position="675"/>
        <end position="688"/>
    </location>
</feature>
<keyword evidence="5 8" id="KW-1133">Transmembrane helix</keyword>
<evidence type="ECO:0000256" key="2">
    <source>
        <dbReference type="ARBA" id="ARBA00010642"/>
    </source>
</evidence>
<feature type="transmembrane region" description="Helical" evidence="8">
    <location>
        <begin position="522"/>
        <end position="545"/>
    </location>
</feature>
<keyword evidence="6 8" id="KW-0472">Membrane</keyword>
<feature type="domain" description="ML-like" evidence="10">
    <location>
        <begin position="26"/>
        <end position="166"/>
    </location>
</feature>
<dbReference type="PANTHER" id="PTHR31145:SF4">
    <property type="entry name" value="FLAVIN CARRIER PROTEIN 1-RELATED"/>
    <property type="match status" value="1"/>
</dbReference>
<dbReference type="PANTHER" id="PTHR31145">
    <property type="entry name" value="INTEGRAL MEMBRANE PROTEIN (AFU_ORTHOLOGUE AFUA_7G01610)"/>
    <property type="match status" value="1"/>
</dbReference>
<evidence type="ECO:0000256" key="9">
    <source>
        <dbReference type="SAM" id="SignalP"/>
    </source>
</evidence>
<organism evidence="11 12">
    <name type="scientific">Saccharomycodes ludwigii</name>
    <dbReference type="NCBI Taxonomy" id="36035"/>
    <lineage>
        <taxon>Eukaryota</taxon>
        <taxon>Fungi</taxon>
        <taxon>Dikarya</taxon>
        <taxon>Ascomycota</taxon>
        <taxon>Saccharomycotina</taxon>
        <taxon>Saccharomycetes</taxon>
        <taxon>Saccharomycodales</taxon>
        <taxon>Saccharomycodaceae</taxon>
        <taxon>Saccharomycodes</taxon>
    </lineage>
</organism>
<dbReference type="InterPro" id="IPR040241">
    <property type="entry name" value="TRP_Flc/Pkd2-like"/>
</dbReference>
<dbReference type="SMART" id="SM01320">
    <property type="entry name" value="TRP_N"/>
    <property type="match status" value="1"/>
</dbReference>
<evidence type="ECO:0000256" key="4">
    <source>
        <dbReference type="ARBA" id="ARBA00022729"/>
    </source>
</evidence>
<dbReference type="AlphaFoldDB" id="A0A376BBP5"/>
<feature type="transmembrane region" description="Helical" evidence="8">
    <location>
        <begin position="405"/>
        <end position="425"/>
    </location>
</feature>
<evidence type="ECO:0000256" key="8">
    <source>
        <dbReference type="SAM" id="Phobius"/>
    </source>
</evidence>
<dbReference type="EMBL" id="UFAJ01001032">
    <property type="protein sequence ID" value="SSD61974.1"/>
    <property type="molecule type" value="Genomic_DNA"/>
</dbReference>
<dbReference type="InterPro" id="IPR032800">
    <property type="entry name" value="TRP_N"/>
</dbReference>
<feature type="transmembrane region" description="Helical" evidence="8">
    <location>
        <begin position="557"/>
        <end position="583"/>
    </location>
</feature>
<evidence type="ECO:0000256" key="5">
    <source>
        <dbReference type="ARBA" id="ARBA00022989"/>
    </source>
</evidence>
<proteinExistence type="inferred from homology"/>